<name>A0A5E7UPE0_PSEFL</name>
<accession>A0A5E7UPE0</accession>
<proteinExistence type="predicted"/>
<dbReference type="AlphaFoldDB" id="A0A5E7UPE0"/>
<dbReference type="Proteomes" id="UP000327191">
    <property type="component" value="Unassembled WGS sequence"/>
</dbReference>
<dbReference type="OrthoDB" id="9913142at2"/>
<gene>
    <name evidence="1" type="ORF">PS938_03913</name>
</gene>
<protein>
    <submittedName>
        <fullName evidence="1">Uncharacterized protein</fullName>
    </submittedName>
</protein>
<organism evidence="1 2">
    <name type="scientific">Pseudomonas fluorescens</name>
    <dbReference type="NCBI Taxonomy" id="294"/>
    <lineage>
        <taxon>Bacteria</taxon>
        <taxon>Pseudomonadati</taxon>
        <taxon>Pseudomonadota</taxon>
        <taxon>Gammaproteobacteria</taxon>
        <taxon>Pseudomonadales</taxon>
        <taxon>Pseudomonadaceae</taxon>
        <taxon>Pseudomonas</taxon>
    </lineage>
</organism>
<reference evidence="1 2" key="1">
    <citation type="submission" date="2019-09" db="EMBL/GenBank/DDBJ databases">
        <authorList>
            <person name="Chandra G."/>
            <person name="Truman W A."/>
        </authorList>
    </citation>
    <scope>NUCLEOTIDE SEQUENCE [LARGE SCALE GENOMIC DNA]</scope>
    <source>
        <strain evidence="1">PS938</strain>
    </source>
</reference>
<evidence type="ECO:0000313" key="2">
    <source>
        <dbReference type="Proteomes" id="UP000327191"/>
    </source>
</evidence>
<sequence length="63" mass="6817">MPISLSVCVADRVKSRSKSGVTPLADAATETNRLLKRQMAEMFKAGFPFSIVSLISQFGSNLL</sequence>
<dbReference type="EMBL" id="CABVJE010000017">
    <property type="protein sequence ID" value="VVQ13372.1"/>
    <property type="molecule type" value="Genomic_DNA"/>
</dbReference>
<evidence type="ECO:0000313" key="1">
    <source>
        <dbReference type="EMBL" id="VVQ13372.1"/>
    </source>
</evidence>